<evidence type="ECO:0000256" key="6">
    <source>
        <dbReference type="ARBA" id="ARBA00022989"/>
    </source>
</evidence>
<dbReference type="PANTHER" id="PTHR42810">
    <property type="entry name" value="PURINE PERMEASE C1399.01C-RELATED"/>
    <property type="match status" value="1"/>
</dbReference>
<feature type="transmembrane region" description="Helical" evidence="9">
    <location>
        <begin position="426"/>
        <end position="443"/>
    </location>
</feature>
<feature type="compositionally biased region" description="Basic and acidic residues" evidence="8">
    <location>
        <begin position="463"/>
        <end position="480"/>
    </location>
</feature>
<feature type="transmembrane region" description="Helical" evidence="9">
    <location>
        <begin position="248"/>
        <end position="276"/>
    </location>
</feature>
<keyword evidence="11" id="KW-1185">Reference proteome</keyword>
<feature type="region of interest" description="Disordered" evidence="8">
    <location>
        <begin position="447"/>
        <end position="480"/>
    </location>
</feature>
<evidence type="ECO:0000256" key="8">
    <source>
        <dbReference type="SAM" id="MobiDB-lite"/>
    </source>
</evidence>
<protein>
    <submittedName>
        <fullName evidence="10">Uric acid transporter UacT</fullName>
    </submittedName>
</protein>
<name>A0A509EFI3_9HYPH</name>
<dbReference type="Proteomes" id="UP000410984">
    <property type="component" value="Unassembled WGS sequence"/>
</dbReference>
<sequence length="480" mass="49643">MPDDERNPGQDASRTRPDSVDAVLPGPRMLLLGLQHVLVMYANAIAVPLIIGGALKLPKDQIAFLINADLFACGIATLIQTIGVGPFGIRLPVIMGVTAVAIQPMLAMAAMPGVGLEGIYGAVIVGGLYGLLIVPFVGRVMRFFPPVVTGTILTMIGIALTRVAVGWAGGGAGTAEFGAPGTLAVSAGVLAAVLILARFAPGFLANIAVLLGIGLGYAATFALGWTSFEGLGAEPWLRVVLPLQFGTPTFHLVPGLIMCLVMTVVFIEATGMFLALSVMTRRPVGHEDIRRGLRADALGTLIGGVFNTFPYLSYSQNVGLVGLTGVHSRWVCASAGGIMLLLGLVPKIAFVAASIPQAVLGGAALVMFGMVAATGIRILAQIDYARPGNRDALVIAVSLGVGLIPIVQPLFFRAMPEALQPILKDPILLTAIAAIALNALLGTDAPGAGHPMPETAGESDPAGIRRERRGPEAGSVRQER</sequence>
<dbReference type="OrthoDB" id="9805749at2"/>
<comment type="subcellular location">
    <subcellularLocation>
        <location evidence="1">Cell membrane</location>
        <topology evidence="1">Multi-pass membrane protein</topology>
    </subcellularLocation>
</comment>
<feature type="transmembrane region" description="Helical" evidence="9">
    <location>
        <begin position="203"/>
        <end position="228"/>
    </location>
</feature>
<dbReference type="InterPro" id="IPR006043">
    <property type="entry name" value="NCS2"/>
</dbReference>
<evidence type="ECO:0000256" key="1">
    <source>
        <dbReference type="ARBA" id="ARBA00004651"/>
    </source>
</evidence>
<feature type="transmembrane region" description="Helical" evidence="9">
    <location>
        <begin position="61"/>
        <end position="79"/>
    </location>
</feature>
<dbReference type="Pfam" id="PF00860">
    <property type="entry name" value="Xan_ur_permease"/>
    <property type="match status" value="1"/>
</dbReference>
<feature type="transmembrane region" description="Helical" evidence="9">
    <location>
        <begin position="392"/>
        <end position="414"/>
    </location>
</feature>
<evidence type="ECO:0000256" key="2">
    <source>
        <dbReference type="ARBA" id="ARBA00008821"/>
    </source>
</evidence>
<feature type="transmembrane region" description="Helical" evidence="9">
    <location>
        <begin position="37"/>
        <end position="55"/>
    </location>
</feature>
<dbReference type="EMBL" id="CABFPH010000051">
    <property type="protein sequence ID" value="VUD72812.1"/>
    <property type="molecule type" value="Genomic_DNA"/>
</dbReference>
<comment type="similarity">
    <text evidence="2">Belongs to the nucleobase:cation symporter-2 (NCS2) (TC 2.A.40) family.</text>
</comment>
<proteinExistence type="inferred from homology"/>
<dbReference type="GO" id="GO:0042907">
    <property type="term" value="F:xanthine transmembrane transporter activity"/>
    <property type="evidence" value="ECO:0007669"/>
    <property type="project" value="TreeGrafter"/>
</dbReference>
<dbReference type="InterPro" id="IPR006042">
    <property type="entry name" value="Xan_ur_permease"/>
</dbReference>
<evidence type="ECO:0000256" key="5">
    <source>
        <dbReference type="ARBA" id="ARBA00022692"/>
    </source>
</evidence>
<keyword evidence="7 9" id="KW-0472">Membrane</keyword>
<feature type="transmembrane region" description="Helical" evidence="9">
    <location>
        <begin position="326"/>
        <end position="346"/>
    </location>
</feature>
<gene>
    <name evidence="10" type="primary">uacT</name>
    <name evidence="10" type="ORF">MET9862_03417</name>
</gene>
<dbReference type="NCBIfam" id="TIGR00801">
    <property type="entry name" value="ncs2"/>
    <property type="match status" value="1"/>
</dbReference>
<feature type="transmembrane region" description="Helical" evidence="9">
    <location>
        <begin position="144"/>
        <end position="165"/>
    </location>
</feature>
<evidence type="ECO:0000313" key="10">
    <source>
        <dbReference type="EMBL" id="VUD72812.1"/>
    </source>
</evidence>
<keyword evidence="4" id="KW-1003">Cell membrane</keyword>
<dbReference type="NCBIfam" id="NF037981">
    <property type="entry name" value="NCS2_1"/>
    <property type="match status" value="1"/>
</dbReference>
<evidence type="ECO:0000256" key="3">
    <source>
        <dbReference type="ARBA" id="ARBA00022448"/>
    </source>
</evidence>
<keyword evidence="6 9" id="KW-1133">Transmembrane helix</keyword>
<evidence type="ECO:0000256" key="9">
    <source>
        <dbReference type="SAM" id="Phobius"/>
    </source>
</evidence>
<dbReference type="PANTHER" id="PTHR42810:SF4">
    <property type="entry name" value="URIC ACID TRANSPORTER UACT"/>
    <property type="match status" value="1"/>
</dbReference>
<evidence type="ECO:0000256" key="7">
    <source>
        <dbReference type="ARBA" id="ARBA00023136"/>
    </source>
</evidence>
<dbReference type="AlphaFoldDB" id="A0A509EFI3"/>
<dbReference type="InterPro" id="IPR017588">
    <property type="entry name" value="UacT-like"/>
</dbReference>
<keyword evidence="3" id="KW-0813">Transport</keyword>
<feature type="region of interest" description="Disordered" evidence="8">
    <location>
        <begin position="1"/>
        <end position="21"/>
    </location>
</feature>
<feature type="transmembrane region" description="Helical" evidence="9">
    <location>
        <begin position="358"/>
        <end position="380"/>
    </location>
</feature>
<accession>A0A509EFI3</accession>
<dbReference type="PROSITE" id="PS01116">
    <property type="entry name" value="XANTH_URACIL_PERMASE"/>
    <property type="match status" value="1"/>
</dbReference>
<evidence type="ECO:0000313" key="11">
    <source>
        <dbReference type="Proteomes" id="UP000410984"/>
    </source>
</evidence>
<dbReference type="NCBIfam" id="TIGR03173">
    <property type="entry name" value="pbuX"/>
    <property type="match status" value="1"/>
</dbReference>
<feature type="transmembrane region" description="Helical" evidence="9">
    <location>
        <begin position="177"/>
        <end position="196"/>
    </location>
</feature>
<feature type="compositionally biased region" description="Basic and acidic residues" evidence="8">
    <location>
        <begin position="1"/>
        <end position="19"/>
    </location>
</feature>
<keyword evidence="5 9" id="KW-0812">Transmembrane</keyword>
<feature type="transmembrane region" description="Helical" evidence="9">
    <location>
        <begin position="118"/>
        <end position="137"/>
    </location>
</feature>
<reference evidence="10 11" key="1">
    <citation type="submission" date="2019-06" db="EMBL/GenBank/DDBJ databases">
        <authorList>
            <person name="Rodrigo-Torres L."/>
            <person name="Arahal R. D."/>
            <person name="Lucena T."/>
        </authorList>
    </citation>
    <scope>NUCLEOTIDE SEQUENCE [LARGE SCALE GENOMIC DNA]</scope>
    <source>
        <strain evidence="10 11">SB0023/3</strain>
    </source>
</reference>
<dbReference type="GO" id="GO:0005886">
    <property type="term" value="C:plasma membrane"/>
    <property type="evidence" value="ECO:0007669"/>
    <property type="project" value="UniProtKB-SubCell"/>
</dbReference>
<organism evidence="10 11">
    <name type="scientific">Methylobacterium symbioticum</name>
    <dbReference type="NCBI Taxonomy" id="2584084"/>
    <lineage>
        <taxon>Bacteria</taxon>
        <taxon>Pseudomonadati</taxon>
        <taxon>Pseudomonadota</taxon>
        <taxon>Alphaproteobacteria</taxon>
        <taxon>Hyphomicrobiales</taxon>
        <taxon>Methylobacteriaceae</taxon>
        <taxon>Methylobacterium</taxon>
    </lineage>
</organism>
<evidence type="ECO:0000256" key="4">
    <source>
        <dbReference type="ARBA" id="ARBA00022475"/>
    </source>
</evidence>